<protein>
    <submittedName>
        <fullName evidence="2">Uncharacterized protein</fullName>
    </submittedName>
</protein>
<evidence type="ECO:0000256" key="1">
    <source>
        <dbReference type="SAM" id="Phobius"/>
    </source>
</evidence>
<accession>A0A202CCY0</accession>
<name>A0A202CCY0_9FLAO</name>
<keyword evidence="1" id="KW-0812">Transmembrane</keyword>
<keyword evidence="1" id="KW-1133">Transmembrane helix</keyword>
<comment type="caution">
    <text evidence="2">The sequence shown here is derived from an EMBL/GenBank/DDBJ whole genome shotgun (WGS) entry which is preliminary data.</text>
</comment>
<feature type="transmembrane region" description="Helical" evidence="1">
    <location>
        <begin position="6"/>
        <end position="28"/>
    </location>
</feature>
<evidence type="ECO:0000313" key="2">
    <source>
        <dbReference type="EMBL" id="OVE61663.1"/>
    </source>
</evidence>
<gene>
    <name evidence="2" type="ORF">B0E34_01430</name>
</gene>
<dbReference type="AlphaFoldDB" id="A0A202CCY0"/>
<keyword evidence="3" id="KW-1185">Reference proteome</keyword>
<proteinExistence type="predicted"/>
<dbReference type="Proteomes" id="UP000196355">
    <property type="component" value="Unassembled WGS sequence"/>
</dbReference>
<organism evidence="2 3">
    <name type="scientific">Chryseobacterium mucoviscidosis</name>
    <dbReference type="NCBI Taxonomy" id="1945581"/>
    <lineage>
        <taxon>Bacteria</taxon>
        <taxon>Pseudomonadati</taxon>
        <taxon>Bacteroidota</taxon>
        <taxon>Flavobacteriia</taxon>
        <taxon>Flavobacteriales</taxon>
        <taxon>Weeksellaceae</taxon>
        <taxon>Chryseobacterium group</taxon>
        <taxon>Chryseobacterium</taxon>
    </lineage>
</organism>
<dbReference type="RefSeq" id="WP_087706116.1">
    <property type="nucleotide sequence ID" value="NZ_JAKYXK010000035.1"/>
</dbReference>
<evidence type="ECO:0000313" key="3">
    <source>
        <dbReference type="Proteomes" id="UP000196355"/>
    </source>
</evidence>
<keyword evidence="1" id="KW-0472">Membrane</keyword>
<sequence>MDTLGIIGTILMFIGFASAAWAAILYVFSLSAVAGTKLSKKVGTANERTDEYLEQGKSMSKAIFKKLILRLAIGCAGWLMSYLATGHA</sequence>
<feature type="transmembrane region" description="Helical" evidence="1">
    <location>
        <begin position="67"/>
        <end position="85"/>
    </location>
</feature>
<reference evidence="3" key="1">
    <citation type="submission" date="2017-02" db="EMBL/GenBank/DDBJ databases">
        <authorList>
            <person name="Tetz G."/>
            <person name="Tetz V."/>
        </authorList>
    </citation>
    <scope>NUCLEOTIDE SEQUENCE [LARGE SCALE GENOMIC DNA]</scope>
    <source>
        <strain evidence="3">VT16-26</strain>
    </source>
</reference>
<dbReference type="EMBL" id="MVAG01000057">
    <property type="protein sequence ID" value="OVE61663.1"/>
    <property type="molecule type" value="Genomic_DNA"/>
</dbReference>